<reference evidence="1" key="1">
    <citation type="submission" date="2021-01" db="EMBL/GenBank/DDBJ databases">
        <title>Genome seq and assembly of Tabrizicola sp. KVB23.</title>
        <authorList>
            <person name="Chhetri G."/>
        </authorList>
    </citation>
    <scope>NUCLEOTIDE SEQUENCE</scope>
    <source>
        <strain evidence="1">KVB23</strain>
    </source>
</reference>
<comment type="caution">
    <text evidence="1">The sequence shown here is derived from an EMBL/GenBank/DDBJ whole genome shotgun (WGS) entry which is preliminary data.</text>
</comment>
<gene>
    <name evidence="1" type="ORF">JI744_00790</name>
</gene>
<accession>A0A8J7MMZ7</accession>
<keyword evidence="2" id="KW-1185">Reference proteome</keyword>
<protein>
    <submittedName>
        <fullName evidence="1">Uncharacterized protein</fullName>
    </submittedName>
</protein>
<name>A0A8J7MMZ7_9RHOB</name>
<dbReference type="EMBL" id="JAESVP010000001">
    <property type="protein sequence ID" value="MBL4926628.1"/>
    <property type="molecule type" value="Genomic_DNA"/>
</dbReference>
<evidence type="ECO:0000313" key="1">
    <source>
        <dbReference type="EMBL" id="MBL4926628.1"/>
    </source>
</evidence>
<sequence length="54" mass="5933">MVEPAGDHVALFDVWHRKHGAVECLQARPARIGMPQPDKGEMRLIQANGAIASR</sequence>
<organism evidence="1 2">
    <name type="scientific">Fuscibacter oryzae</name>
    <dbReference type="NCBI Taxonomy" id="2803939"/>
    <lineage>
        <taxon>Bacteria</taxon>
        <taxon>Pseudomonadati</taxon>
        <taxon>Pseudomonadota</taxon>
        <taxon>Alphaproteobacteria</taxon>
        <taxon>Rhodobacterales</taxon>
        <taxon>Paracoccaceae</taxon>
        <taxon>Fuscibacter</taxon>
    </lineage>
</organism>
<dbReference type="Proteomes" id="UP000619033">
    <property type="component" value="Unassembled WGS sequence"/>
</dbReference>
<dbReference type="RefSeq" id="WP_202657366.1">
    <property type="nucleotide sequence ID" value="NZ_JAESVP010000001.1"/>
</dbReference>
<evidence type="ECO:0000313" key="2">
    <source>
        <dbReference type="Proteomes" id="UP000619033"/>
    </source>
</evidence>
<dbReference type="AlphaFoldDB" id="A0A8J7MMZ7"/>
<proteinExistence type="predicted"/>